<name>A0A6I4YFV8_9DEIO</name>
<dbReference type="SUPFAM" id="SSF54001">
    <property type="entry name" value="Cysteine proteinases"/>
    <property type="match status" value="1"/>
</dbReference>
<dbReference type="InterPro" id="IPR038765">
    <property type="entry name" value="Papain-like_cys_pep_sf"/>
</dbReference>
<dbReference type="AlphaFoldDB" id="A0A6I4YFV8"/>
<dbReference type="SUPFAM" id="SSF53955">
    <property type="entry name" value="Lysozyme-like"/>
    <property type="match status" value="1"/>
</dbReference>
<protein>
    <submittedName>
        <fullName evidence="3">CHAP domain-containing protein</fullName>
    </submittedName>
</protein>
<dbReference type="RefSeq" id="WP_160977122.1">
    <property type="nucleotide sequence ID" value="NZ_WVHK01000010.1"/>
</dbReference>
<proteinExistence type="predicted"/>
<organism evidence="3 4">
    <name type="scientific">Deinococcus xianganensis</name>
    <dbReference type="NCBI Taxonomy" id="1507289"/>
    <lineage>
        <taxon>Bacteria</taxon>
        <taxon>Thermotogati</taxon>
        <taxon>Deinococcota</taxon>
        <taxon>Deinococci</taxon>
        <taxon>Deinococcales</taxon>
        <taxon>Deinococcaceae</taxon>
        <taxon>Deinococcus</taxon>
    </lineage>
</organism>
<evidence type="ECO:0000259" key="2">
    <source>
        <dbReference type="PROSITE" id="PS50911"/>
    </source>
</evidence>
<feature type="compositionally biased region" description="Low complexity" evidence="1">
    <location>
        <begin position="397"/>
        <end position="423"/>
    </location>
</feature>
<dbReference type="PROSITE" id="PS50911">
    <property type="entry name" value="CHAP"/>
    <property type="match status" value="1"/>
</dbReference>
<keyword evidence="4" id="KW-1185">Reference proteome</keyword>
<evidence type="ECO:0000313" key="4">
    <source>
        <dbReference type="Proteomes" id="UP000430519"/>
    </source>
</evidence>
<feature type="domain" description="Peptidase C51" evidence="2">
    <location>
        <begin position="464"/>
        <end position="616"/>
    </location>
</feature>
<dbReference type="InterPro" id="IPR023346">
    <property type="entry name" value="Lysozyme-like_dom_sf"/>
</dbReference>
<sequence length="617" mass="68381">MFDTREPLTGKPPQPRTPTPPAPRPLKAGTQTWQRTFRGAANGITFQLRIIRKPNGHLSARYQATPGKGSGWHLEGHLRDDNTFTLKGTQNNAEFQGTISPDGKTVTSSFTNVTTKDTFTVSELTLRMAAWVNTSQAVQSQQNTGASSSTGPQQSDSSAADWEKTITPEMRKRLPALSEPDFIAKLNEMCKRIGIPSDLLLAVMTFESADHDHGTRGLDPKADNGLGYYGLIQFGPEAAKDLGLVTAKDFQKMSATEQLPYVEKFLKTHGVPQAVAKAKSENRNITLEEIYMSILGGNANKAYSSVWKTKAANPSGYKNNSGLDSNGDFAITPTEAADAVRLHWREVYGNNIDERSRHLERQWYTARNPDTNRIERKWKSVYHSGIFSDKLNNTFDGQLPSQQGQGSPAPGSQQNQNQNSQQSGSIKEISAAGKRTIRNNKDWGTEIGSLDGVKSYYNDGVKSAEESASGDRNYSTDGNKYEYGLKWQCVEFVRRYYYDRLGVEFVPRSGNAEDYFDKNTPSGSTNTRRKLTQFKIDSTEKPKYQDLIIFGPNPFSSVGHVAIVSSSSDDNFTIAQQNVGVKFTDTIGLESKSVAGKKIYKISQSHRSLNVMGWLRK</sequence>
<dbReference type="Gene3D" id="3.90.1720.10">
    <property type="entry name" value="endopeptidase domain like (from Nostoc punctiforme)"/>
    <property type="match status" value="1"/>
</dbReference>
<feature type="region of interest" description="Disordered" evidence="1">
    <location>
        <begin position="140"/>
        <end position="161"/>
    </location>
</feature>
<evidence type="ECO:0000313" key="3">
    <source>
        <dbReference type="EMBL" id="MXV18891.1"/>
    </source>
</evidence>
<dbReference type="InterPro" id="IPR051705">
    <property type="entry name" value="Gsp_Synthetase/Amidase"/>
</dbReference>
<dbReference type="Pfam" id="PF05257">
    <property type="entry name" value="CHAP"/>
    <property type="match status" value="1"/>
</dbReference>
<feature type="region of interest" description="Disordered" evidence="1">
    <location>
        <begin position="1"/>
        <end position="28"/>
    </location>
</feature>
<feature type="compositionally biased region" description="Low complexity" evidence="1">
    <location>
        <begin position="147"/>
        <end position="158"/>
    </location>
</feature>
<dbReference type="InterPro" id="IPR007921">
    <property type="entry name" value="CHAP_dom"/>
</dbReference>
<reference evidence="3 4" key="1">
    <citation type="submission" date="2019-11" db="EMBL/GenBank/DDBJ databases">
        <title>Genome sequence of Deinococcus xianganensis Y35, AI-2 producing algicidal bacterium, isolated from lake water.</title>
        <authorList>
            <person name="Li Y."/>
        </authorList>
    </citation>
    <scope>NUCLEOTIDE SEQUENCE [LARGE SCALE GENOMIC DNA]</scope>
    <source>
        <strain evidence="3 4">Y35</strain>
    </source>
</reference>
<comment type="caution">
    <text evidence="3">The sequence shown here is derived from an EMBL/GenBank/DDBJ whole genome shotgun (WGS) entry which is preliminary data.</text>
</comment>
<dbReference type="PANTHER" id="PTHR30094">
    <property type="entry name" value="BIFUNCTIONAL GLUTATHIONYLSPERMIDINE SYNTHETASE/AMIDASE-RELATED"/>
    <property type="match status" value="1"/>
</dbReference>
<feature type="compositionally biased region" description="Pro residues" evidence="1">
    <location>
        <begin position="10"/>
        <end position="24"/>
    </location>
</feature>
<evidence type="ECO:0000256" key="1">
    <source>
        <dbReference type="SAM" id="MobiDB-lite"/>
    </source>
</evidence>
<dbReference type="PANTHER" id="PTHR30094:SF0">
    <property type="entry name" value="BIFUNCTIONAL GLUTATHIONYLSPERMIDINE SYNTHETASE_AMIDASE-RELATED"/>
    <property type="match status" value="1"/>
</dbReference>
<feature type="region of interest" description="Disordered" evidence="1">
    <location>
        <begin position="392"/>
        <end position="434"/>
    </location>
</feature>
<gene>
    <name evidence="3" type="ORF">GLX28_04470</name>
</gene>
<dbReference type="Proteomes" id="UP000430519">
    <property type="component" value="Unassembled WGS sequence"/>
</dbReference>
<accession>A0A6I4YFV8</accession>
<dbReference type="GO" id="GO:0016874">
    <property type="term" value="F:ligase activity"/>
    <property type="evidence" value="ECO:0007669"/>
    <property type="project" value="TreeGrafter"/>
</dbReference>
<dbReference type="EMBL" id="WVHK01000010">
    <property type="protein sequence ID" value="MXV18891.1"/>
    <property type="molecule type" value="Genomic_DNA"/>
</dbReference>